<evidence type="ECO:0000256" key="1">
    <source>
        <dbReference type="SAM" id="Coils"/>
    </source>
</evidence>
<reference evidence="2" key="1">
    <citation type="submission" date="2021-01" db="EMBL/GenBank/DDBJ databases">
        <authorList>
            <consortium name="Genoscope - CEA"/>
            <person name="William W."/>
        </authorList>
    </citation>
    <scope>NUCLEOTIDE SEQUENCE</scope>
</reference>
<feature type="coiled-coil region" evidence="1">
    <location>
        <begin position="215"/>
        <end position="279"/>
    </location>
</feature>
<dbReference type="AlphaFoldDB" id="A0A8S1W2X7"/>
<gene>
    <name evidence="2" type="ORF">PPENT_87.1.T0790040</name>
</gene>
<feature type="coiled-coil region" evidence="1">
    <location>
        <begin position="94"/>
        <end position="121"/>
    </location>
</feature>
<keyword evidence="1" id="KW-0175">Coiled coil</keyword>
<sequence length="465" mass="55171">MQQFRLQKTNNCQKIQKNQLINKKQLKTNNILTQKIKILHLKKKSRIIQIVISIRCTIIIRHSQRNIKYQFINLNSFNNFLNAHYKRDENYQDLIQIINNVEELINQAKDYQCQSNLFEQAVTLYQQLTNKIFQFQQKFQNQTKDQVIKPESINASFLNLSNVLNDYTIEQIIIEILCKLLKSNFNLDQKQNIKKLQLNQKTKLMKNQFLGQPQINSINAKLQQQEKENIKFKELLEQKTEEMINLKKQNEEDKLNTIKNLENKKLNQKESEIQIIQRQLDYFNQVYSKKYQLQIQQYQKSLLFSNTNKHGSYQVSVGGKVLECNGGYCSCLSDQTIPKTVKIQFAFQMLNIPSYAFVGVGFRDLIQKNNYFGYGNGGQYLISSDRYTCSHHQNEINNRPLSKFSFATNDIIIIEISIELKYIKWTKQNNGQWIRNCCNHQIYSWNYLDRLYQLLTKIFDEKNVS</sequence>
<dbReference type="Proteomes" id="UP000689195">
    <property type="component" value="Unassembled WGS sequence"/>
</dbReference>
<comment type="caution">
    <text evidence="2">The sequence shown here is derived from an EMBL/GenBank/DDBJ whole genome shotgun (WGS) entry which is preliminary data.</text>
</comment>
<evidence type="ECO:0000313" key="3">
    <source>
        <dbReference type="Proteomes" id="UP000689195"/>
    </source>
</evidence>
<protein>
    <submittedName>
        <fullName evidence="2">Uncharacterized protein</fullName>
    </submittedName>
</protein>
<evidence type="ECO:0000313" key="2">
    <source>
        <dbReference type="EMBL" id="CAD8182632.1"/>
    </source>
</evidence>
<keyword evidence="3" id="KW-1185">Reference proteome</keyword>
<organism evidence="2 3">
    <name type="scientific">Paramecium pentaurelia</name>
    <dbReference type="NCBI Taxonomy" id="43138"/>
    <lineage>
        <taxon>Eukaryota</taxon>
        <taxon>Sar</taxon>
        <taxon>Alveolata</taxon>
        <taxon>Ciliophora</taxon>
        <taxon>Intramacronucleata</taxon>
        <taxon>Oligohymenophorea</taxon>
        <taxon>Peniculida</taxon>
        <taxon>Parameciidae</taxon>
        <taxon>Paramecium</taxon>
    </lineage>
</organism>
<dbReference type="EMBL" id="CAJJDO010000079">
    <property type="protein sequence ID" value="CAD8182632.1"/>
    <property type="molecule type" value="Genomic_DNA"/>
</dbReference>
<proteinExistence type="predicted"/>
<accession>A0A8S1W2X7</accession>
<name>A0A8S1W2X7_9CILI</name>